<comment type="caution">
    <text evidence="1">The sequence shown here is derived from an EMBL/GenBank/DDBJ whole genome shotgun (WGS) entry which is preliminary data.</text>
</comment>
<feature type="non-terminal residue" evidence="1">
    <location>
        <position position="1"/>
    </location>
</feature>
<name>A0A9P7FKZ1_9AGAR</name>
<dbReference type="Proteomes" id="UP000717328">
    <property type="component" value="Unassembled WGS sequence"/>
</dbReference>
<evidence type="ECO:0000313" key="1">
    <source>
        <dbReference type="EMBL" id="KAG5633429.1"/>
    </source>
</evidence>
<organism evidence="1 2">
    <name type="scientific">Sphagnurus paluster</name>
    <dbReference type="NCBI Taxonomy" id="117069"/>
    <lineage>
        <taxon>Eukaryota</taxon>
        <taxon>Fungi</taxon>
        <taxon>Dikarya</taxon>
        <taxon>Basidiomycota</taxon>
        <taxon>Agaricomycotina</taxon>
        <taxon>Agaricomycetes</taxon>
        <taxon>Agaricomycetidae</taxon>
        <taxon>Agaricales</taxon>
        <taxon>Tricholomatineae</taxon>
        <taxon>Lyophyllaceae</taxon>
        <taxon>Sphagnurus</taxon>
    </lineage>
</organism>
<proteinExistence type="predicted"/>
<reference evidence="1" key="2">
    <citation type="submission" date="2021-10" db="EMBL/GenBank/DDBJ databases">
        <title>Phylogenomics reveals ancestral predisposition of the termite-cultivated fungus Termitomyces towards a domesticated lifestyle.</title>
        <authorList>
            <person name="Auxier B."/>
            <person name="Grum-Grzhimaylo A."/>
            <person name="Cardenas M.E."/>
            <person name="Lodge J.D."/>
            <person name="Laessoe T."/>
            <person name="Pedersen O."/>
            <person name="Smith M.E."/>
            <person name="Kuyper T.W."/>
            <person name="Franco-Molano E.A."/>
            <person name="Baroni T.J."/>
            <person name="Aanen D.K."/>
        </authorList>
    </citation>
    <scope>NUCLEOTIDE SEQUENCE</scope>
    <source>
        <strain evidence="1">D49</strain>
    </source>
</reference>
<gene>
    <name evidence="1" type="ORF">H0H81_007860</name>
</gene>
<protein>
    <submittedName>
        <fullName evidence="1">Uncharacterized protein</fullName>
    </submittedName>
</protein>
<accession>A0A9P7FKZ1</accession>
<dbReference type="EMBL" id="JABCKI010007841">
    <property type="protein sequence ID" value="KAG5633429.1"/>
    <property type="molecule type" value="Genomic_DNA"/>
</dbReference>
<evidence type="ECO:0000313" key="2">
    <source>
        <dbReference type="Proteomes" id="UP000717328"/>
    </source>
</evidence>
<sequence>AIEQFLAENEDLSHLQLTIEEWAAFRQLYRRAWRLAATQLDGTDILNAGYY</sequence>
<keyword evidence="2" id="KW-1185">Reference proteome</keyword>
<reference evidence="1" key="1">
    <citation type="submission" date="2021-02" db="EMBL/GenBank/DDBJ databases">
        <authorList>
            <person name="Nieuwenhuis M."/>
            <person name="Van De Peppel L.J.J."/>
        </authorList>
    </citation>
    <scope>NUCLEOTIDE SEQUENCE</scope>
    <source>
        <strain evidence="1">D49</strain>
    </source>
</reference>
<dbReference type="AlphaFoldDB" id="A0A9P7FKZ1"/>